<feature type="chain" id="PRO_5040188292" description="Cystatin domain-containing protein" evidence="4">
    <location>
        <begin position="30"/>
        <end position="119"/>
    </location>
</feature>
<sequence length="119" mass="13231">MAKHLSPLLLLLLLPLSFLLVVSLRPASATPGGWSPIKNLTDPHLKELGGFAVAEHDKVANDRLEFVKVVKGDQQVVSGMKYRLVLEVKNLKEEVVKYQAEVWERPGSGSKQLTSFKRV</sequence>
<dbReference type="Gene3D" id="3.10.450.10">
    <property type="match status" value="1"/>
</dbReference>
<proteinExistence type="inferred from homology"/>
<dbReference type="OrthoDB" id="2016588at2759"/>
<dbReference type="CDD" id="cd00042">
    <property type="entry name" value="CY"/>
    <property type="match status" value="1"/>
</dbReference>
<evidence type="ECO:0000256" key="3">
    <source>
        <dbReference type="ARBA" id="ARBA00022704"/>
    </source>
</evidence>
<dbReference type="AlphaFoldDB" id="A0A9Q0CNS5"/>
<protein>
    <recommendedName>
        <fullName evidence="5">Cystatin domain-containing protein</fullName>
    </recommendedName>
</protein>
<comment type="similarity">
    <text evidence="1">Belongs to the cystatin family. Phytocystatin subfamily.</text>
</comment>
<dbReference type="EMBL" id="JAMQYH010000002">
    <property type="protein sequence ID" value="KAJ1697386.1"/>
    <property type="molecule type" value="Genomic_DNA"/>
</dbReference>
<dbReference type="SUPFAM" id="SSF54403">
    <property type="entry name" value="Cystatin/monellin"/>
    <property type="match status" value="1"/>
</dbReference>
<evidence type="ECO:0000256" key="2">
    <source>
        <dbReference type="ARBA" id="ARBA00022690"/>
    </source>
</evidence>
<keyword evidence="4" id="KW-0732">Signal</keyword>
<dbReference type="SMART" id="SM00043">
    <property type="entry name" value="CY"/>
    <property type="match status" value="1"/>
</dbReference>
<dbReference type="PROSITE" id="PS00287">
    <property type="entry name" value="CYSTATIN"/>
    <property type="match status" value="1"/>
</dbReference>
<organism evidence="6 7">
    <name type="scientific">Rhynchospora breviuscula</name>
    <dbReference type="NCBI Taxonomy" id="2022672"/>
    <lineage>
        <taxon>Eukaryota</taxon>
        <taxon>Viridiplantae</taxon>
        <taxon>Streptophyta</taxon>
        <taxon>Embryophyta</taxon>
        <taxon>Tracheophyta</taxon>
        <taxon>Spermatophyta</taxon>
        <taxon>Magnoliopsida</taxon>
        <taxon>Liliopsida</taxon>
        <taxon>Poales</taxon>
        <taxon>Cyperaceae</taxon>
        <taxon>Cyperoideae</taxon>
        <taxon>Rhynchosporeae</taxon>
        <taxon>Rhynchospora</taxon>
    </lineage>
</organism>
<keyword evidence="3" id="KW-0789">Thiol protease inhibitor</keyword>
<dbReference type="InterPro" id="IPR018073">
    <property type="entry name" value="Prot_inh_cystat_CS"/>
</dbReference>
<feature type="domain" description="Cystatin" evidence="5">
    <location>
        <begin position="29"/>
        <end position="119"/>
    </location>
</feature>
<dbReference type="PANTHER" id="PTHR47364:SF2">
    <property type="entry name" value="CYSTEINE PROTEINASE INHIBITOR 5"/>
    <property type="match status" value="1"/>
</dbReference>
<keyword evidence="7" id="KW-1185">Reference proteome</keyword>
<name>A0A9Q0CNS5_9POAL</name>
<feature type="signal peptide" evidence="4">
    <location>
        <begin position="1"/>
        <end position="29"/>
    </location>
</feature>
<dbReference type="Proteomes" id="UP001151287">
    <property type="component" value="Unassembled WGS sequence"/>
</dbReference>
<dbReference type="PANTHER" id="PTHR47364">
    <property type="entry name" value="CYSTEINE PROTEINASE INHIBITOR 5"/>
    <property type="match status" value="1"/>
</dbReference>
<keyword evidence="2" id="KW-0646">Protease inhibitor</keyword>
<evidence type="ECO:0000256" key="1">
    <source>
        <dbReference type="ARBA" id="ARBA00007233"/>
    </source>
</evidence>
<dbReference type="GO" id="GO:0004869">
    <property type="term" value="F:cysteine-type endopeptidase inhibitor activity"/>
    <property type="evidence" value="ECO:0007669"/>
    <property type="project" value="UniProtKB-KW"/>
</dbReference>
<evidence type="ECO:0000313" key="6">
    <source>
        <dbReference type="EMBL" id="KAJ1697386.1"/>
    </source>
</evidence>
<dbReference type="Pfam" id="PF16845">
    <property type="entry name" value="SQAPI"/>
    <property type="match status" value="1"/>
</dbReference>
<dbReference type="InterPro" id="IPR000010">
    <property type="entry name" value="Cystatin_dom"/>
</dbReference>
<comment type="caution">
    <text evidence="6">The sequence shown here is derived from an EMBL/GenBank/DDBJ whole genome shotgun (WGS) entry which is preliminary data.</text>
</comment>
<reference evidence="6" key="1">
    <citation type="journal article" date="2022" name="Cell">
        <title>Repeat-based holocentromeres influence genome architecture and karyotype evolution.</title>
        <authorList>
            <person name="Hofstatter P.G."/>
            <person name="Thangavel G."/>
            <person name="Lux T."/>
            <person name="Neumann P."/>
            <person name="Vondrak T."/>
            <person name="Novak P."/>
            <person name="Zhang M."/>
            <person name="Costa L."/>
            <person name="Castellani M."/>
            <person name="Scott A."/>
            <person name="Toegelov H."/>
            <person name="Fuchs J."/>
            <person name="Mata-Sucre Y."/>
            <person name="Dias Y."/>
            <person name="Vanzela A.L.L."/>
            <person name="Huettel B."/>
            <person name="Almeida C.C.S."/>
            <person name="Simkova H."/>
            <person name="Souza G."/>
            <person name="Pedrosa-Harand A."/>
            <person name="Macas J."/>
            <person name="Mayer K.F.X."/>
            <person name="Houben A."/>
            <person name="Marques A."/>
        </authorList>
    </citation>
    <scope>NUCLEOTIDE SEQUENCE</scope>
    <source>
        <strain evidence="6">RhyBre1mFocal</strain>
    </source>
</reference>
<evidence type="ECO:0000313" key="7">
    <source>
        <dbReference type="Proteomes" id="UP001151287"/>
    </source>
</evidence>
<evidence type="ECO:0000256" key="4">
    <source>
        <dbReference type="SAM" id="SignalP"/>
    </source>
</evidence>
<accession>A0A9Q0CNS5</accession>
<dbReference type="InterPro" id="IPR046350">
    <property type="entry name" value="Cystatin_sf"/>
</dbReference>
<gene>
    <name evidence="6" type="ORF">LUZ63_005898</name>
</gene>
<evidence type="ECO:0000259" key="5">
    <source>
        <dbReference type="SMART" id="SM00043"/>
    </source>
</evidence>